<evidence type="ECO:0000313" key="2">
    <source>
        <dbReference type="Proteomes" id="UP000708208"/>
    </source>
</evidence>
<keyword evidence="2" id="KW-1185">Reference proteome</keyword>
<evidence type="ECO:0000313" key="1">
    <source>
        <dbReference type="EMBL" id="CAG7729452.1"/>
    </source>
</evidence>
<reference evidence="1" key="1">
    <citation type="submission" date="2021-06" db="EMBL/GenBank/DDBJ databases">
        <authorList>
            <person name="Hodson N. C."/>
            <person name="Mongue J. A."/>
            <person name="Jaron S. K."/>
        </authorList>
    </citation>
    <scope>NUCLEOTIDE SEQUENCE</scope>
</reference>
<organism evidence="1 2">
    <name type="scientific">Allacma fusca</name>
    <dbReference type="NCBI Taxonomy" id="39272"/>
    <lineage>
        <taxon>Eukaryota</taxon>
        <taxon>Metazoa</taxon>
        <taxon>Ecdysozoa</taxon>
        <taxon>Arthropoda</taxon>
        <taxon>Hexapoda</taxon>
        <taxon>Collembola</taxon>
        <taxon>Symphypleona</taxon>
        <taxon>Sminthuridae</taxon>
        <taxon>Allacma</taxon>
    </lineage>
</organism>
<sequence length="216" mass="24231">MVAPINTNATAKKHLLLLLKPLQKILQGLFSFRSGRAGSVPRIAVQKLAGITAPPRSSHRLNELYSELEDDISSSVLVPFRRSVTPIRGTTPLRSASPIRALSPGPIRSITYHRNSAEDSSQAQSQLATLQELQSQSIMRSRTDDVLLHLALGLHPPLYSLHHIPLRSALDVKEACDVRRQFVHERNMYDPLSRAQSEIYRMAFNRRPRRVDGGYI</sequence>
<dbReference type="EMBL" id="CAJVCH010178610">
    <property type="protein sequence ID" value="CAG7729452.1"/>
    <property type="molecule type" value="Genomic_DNA"/>
</dbReference>
<feature type="non-terminal residue" evidence="1">
    <location>
        <position position="1"/>
    </location>
</feature>
<accession>A0A8J2P802</accession>
<protein>
    <submittedName>
        <fullName evidence="1">Uncharacterized protein</fullName>
    </submittedName>
</protein>
<feature type="non-terminal residue" evidence="1">
    <location>
        <position position="216"/>
    </location>
</feature>
<dbReference type="AlphaFoldDB" id="A0A8J2P802"/>
<comment type="caution">
    <text evidence="1">The sequence shown here is derived from an EMBL/GenBank/DDBJ whole genome shotgun (WGS) entry which is preliminary data.</text>
</comment>
<dbReference type="Proteomes" id="UP000708208">
    <property type="component" value="Unassembled WGS sequence"/>
</dbReference>
<gene>
    <name evidence="1" type="ORF">AFUS01_LOCUS18164</name>
</gene>
<proteinExistence type="predicted"/>
<name>A0A8J2P802_9HEXA</name>